<dbReference type="EMBL" id="CAJNON010000113">
    <property type="protein sequence ID" value="CAF0984974.1"/>
    <property type="molecule type" value="Genomic_DNA"/>
</dbReference>
<dbReference type="GO" id="GO:0030286">
    <property type="term" value="C:dynein complex"/>
    <property type="evidence" value="ECO:0007669"/>
    <property type="project" value="UniProtKB-KW"/>
</dbReference>
<reference evidence="9" key="1">
    <citation type="submission" date="2021-02" db="EMBL/GenBank/DDBJ databases">
        <authorList>
            <person name="Nowell W R."/>
        </authorList>
    </citation>
    <scope>NUCLEOTIDE SEQUENCE</scope>
</reference>
<keyword evidence="4" id="KW-0243">Dynein</keyword>
<name>A0A814FPR5_9BILA</name>
<comment type="subcellular location">
    <subcellularLocation>
        <location evidence="1">Cytoplasm</location>
        <location evidence="1">Cytoskeleton</location>
    </subcellularLocation>
</comment>
<evidence type="ECO:0000256" key="5">
    <source>
        <dbReference type="ARBA" id="ARBA00023054"/>
    </source>
</evidence>
<feature type="coiled-coil region" evidence="7">
    <location>
        <begin position="750"/>
        <end position="827"/>
    </location>
</feature>
<accession>A0A814FPR5</accession>
<dbReference type="Pfam" id="PF12455">
    <property type="entry name" value="Dynactin"/>
    <property type="match status" value="1"/>
</dbReference>
<keyword evidence="5 7" id="KW-0175">Coiled coil</keyword>
<evidence type="ECO:0000256" key="6">
    <source>
        <dbReference type="ARBA" id="ARBA00023212"/>
    </source>
</evidence>
<evidence type="ECO:0000259" key="8">
    <source>
        <dbReference type="Pfam" id="PF12455"/>
    </source>
</evidence>
<dbReference type="OrthoDB" id="2130750at2759"/>
<evidence type="ECO:0000313" key="9">
    <source>
        <dbReference type="EMBL" id="CAF0984974.1"/>
    </source>
</evidence>
<comment type="caution">
    <text evidence="9">The sequence shown here is derived from an EMBL/GenBank/DDBJ whole genome shotgun (WGS) entry which is preliminary data.</text>
</comment>
<protein>
    <recommendedName>
        <fullName evidence="8">Dynein associated protein domain-containing protein</fullName>
    </recommendedName>
</protein>
<evidence type="ECO:0000256" key="4">
    <source>
        <dbReference type="ARBA" id="ARBA00023017"/>
    </source>
</evidence>
<evidence type="ECO:0000256" key="3">
    <source>
        <dbReference type="ARBA" id="ARBA00022701"/>
    </source>
</evidence>
<keyword evidence="2" id="KW-0963">Cytoplasm</keyword>
<gene>
    <name evidence="9" type="ORF">VCS650_LOCUS13877</name>
</gene>
<proteinExistence type="predicted"/>
<evidence type="ECO:0000256" key="1">
    <source>
        <dbReference type="ARBA" id="ARBA00004245"/>
    </source>
</evidence>
<evidence type="ECO:0000256" key="7">
    <source>
        <dbReference type="SAM" id="Coils"/>
    </source>
</evidence>
<evidence type="ECO:0000256" key="2">
    <source>
        <dbReference type="ARBA" id="ARBA00022490"/>
    </source>
</evidence>
<feature type="coiled-coil region" evidence="7">
    <location>
        <begin position="261"/>
        <end position="293"/>
    </location>
</feature>
<dbReference type="AlphaFoldDB" id="A0A814FPR5"/>
<feature type="non-terminal residue" evidence="9">
    <location>
        <position position="1044"/>
    </location>
</feature>
<dbReference type="InterPro" id="IPR022157">
    <property type="entry name" value="Dynactin"/>
</dbReference>
<feature type="domain" description="Dynein associated protein" evidence="8">
    <location>
        <begin position="6"/>
        <end position="278"/>
    </location>
</feature>
<dbReference type="PANTHER" id="PTHR18916">
    <property type="entry name" value="DYNACTIN 1-RELATED MICROTUBULE-BINDING"/>
    <property type="match status" value="1"/>
</dbReference>
<dbReference type="PANTHER" id="PTHR18916:SF6">
    <property type="entry name" value="DYNACTIN SUBUNIT 1"/>
    <property type="match status" value="1"/>
</dbReference>
<evidence type="ECO:0000313" key="10">
    <source>
        <dbReference type="Proteomes" id="UP000663891"/>
    </source>
</evidence>
<organism evidence="9 10">
    <name type="scientific">Adineta steineri</name>
    <dbReference type="NCBI Taxonomy" id="433720"/>
    <lineage>
        <taxon>Eukaryota</taxon>
        <taxon>Metazoa</taxon>
        <taxon>Spiralia</taxon>
        <taxon>Gnathifera</taxon>
        <taxon>Rotifera</taxon>
        <taxon>Eurotatoria</taxon>
        <taxon>Bdelloidea</taxon>
        <taxon>Adinetida</taxon>
        <taxon>Adinetidae</taxon>
        <taxon>Adineta</taxon>
    </lineage>
</organism>
<dbReference type="GO" id="GO:0005874">
    <property type="term" value="C:microtubule"/>
    <property type="evidence" value="ECO:0007669"/>
    <property type="project" value="UniProtKB-KW"/>
</dbReference>
<dbReference type="Proteomes" id="UP000663891">
    <property type="component" value="Unassembled WGS sequence"/>
</dbReference>
<sequence length="1044" mass="119693">SEKEDIKKQIEKYDAQLKLAGSAQSSDFKTKIVEIKTYGEIIEGEVKKIDVHNLSRHVQYLTLFLPEQFTRRGADHDCVLVYLLIQRLISKSDLLINEIQKKTERIDQLNFDDVIKSHRAEQWSFTCKISQLLAIFRTILRKYIKALEICNPDILRHLATVYHDLLSHEKSLDFLIDLLQKDQLHDSISLNALDKTITFYDHIYKSHLHQEKFSMIYYLRDLIRVVLLSSDALQTDIQRVQLLQKEHGQAGSDQSPFAALVKRLVESNEQMRAQAGKSEKEDIKKQIEKYDAQLKLAGSAQSSDFKTKIVEIKTYGEIIEGEVKKIDVHNLSRHVQYLTLFLPEQFTRRGADHDCVLVYLLIQRLISKSDLLINEIQKKTERIDQLNFDDVIKSHRAEQWSFTCKISQLLAIFRMILRKYIKALEICNPDILRHLATVYHDLLSHEKSLDFLIDLLQKDQLHDSISLNALDKTITFYDHIYKSHLHQEKFSMIYYLRDLIRVVLLSSDALQTDIQRVQLLQKEHGQAGSDQSPFAALVKRLVESNEQMRAQAGKAGSDQSPFAALVKRLVESNEQMRAQAGKINRLVPQDDNTNHSLILDSKTISSIESTIRNLDRLTKTFHEICSGLTTQILILSDPNDRVSTQDIENIAYQACDKIYKKEDSGPYDSLWNSMYETLSTLINVSNALENGSFDSNNNDQNEKPKQPIYVIAEQLKTSMNESDSIRGRLELKDEELIDLKKMLKSKHDELSELNIRLALNEKKIDNLQKESDEKTNKHQQVLEETRIDAQKKIKQCEEAMGVLQNDNEQLEQEKSALKERLKQLTKTKLVDDIMQKKGGATQKTSGLLSPTSDGGISLLQRQLSSSYNSEGMTGSTVNEQEVAVLRNTVHLLKDELWQLKMTRTSSELSKLPMPQKDTKTTEIADIYKSSTLLLNDLFSTIANYKITGENVAVKQELMRSKMKLVDQTAFNLNTRLNECQSTILPGSTIQTTMKTFSNPQFSKSLTQDRQLAAEIHLPGVNTGGEFDITQEQYRTIMREAIGCV</sequence>
<keyword evidence="3" id="KW-0493">Microtubule</keyword>
<keyword evidence="6" id="KW-0206">Cytoskeleton</keyword>